<evidence type="ECO:0000256" key="3">
    <source>
        <dbReference type="ARBA" id="ARBA00012756"/>
    </source>
</evidence>
<proteinExistence type="inferred from homology"/>
<dbReference type="InterPro" id="IPR023230">
    <property type="entry name" value="Glyco_hydro_2_CS"/>
</dbReference>
<dbReference type="InterPro" id="IPR023232">
    <property type="entry name" value="Glyco_hydro_2_AS"/>
</dbReference>
<dbReference type="Pfam" id="PF02929">
    <property type="entry name" value="Bgal_small_N"/>
    <property type="match status" value="1"/>
</dbReference>
<dbReference type="Gene3D" id="2.60.120.260">
    <property type="entry name" value="Galactose-binding domain-like"/>
    <property type="match status" value="1"/>
</dbReference>
<dbReference type="Pfam" id="PF16353">
    <property type="entry name" value="LacZ_4"/>
    <property type="match status" value="1"/>
</dbReference>
<organism evidence="9 10">
    <name type="scientific">Microbacterium pumilum</name>
    <dbReference type="NCBI Taxonomy" id="344165"/>
    <lineage>
        <taxon>Bacteria</taxon>
        <taxon>Bacillati</taxon>
        <taxon>Actinomycetota</taxon>
        <taxon>Actinomycetes</taxon>
        <taxon>Micrococcales</taxon>
        <taxon>Microbacteriaceae</taxon>
        <taxon>Microbacterium</taxon>
    </lineage>
</organism>
<dbReference type="Proteomes" id="UP001500326">
    <property type="component" value="Unassembled WGS sequence"/>
</dbReference>
<dbReference type="Pfam" id="PF02836">
    <property type="entry name" value="Glyco_hydro_2_C"/>
    <property type="match status" value="1"/>
</dbReference>
<evidence type="ECO:0000256" key="2">
    <source>
        <dbReference type="ARBA" id="ARBA00007401"/>
    </source>
</evidence>
<dbReference type="InterPro" id="IPR011013">
    <property type="entry name" value="Gal_mutarotase_sf_dom"/>
</dbReference>
<dbReference type="PANTHER" id="PTHR46323">
    <property type="entry name" value="BETA-GALACTOSIDASE"/>
    <property type="match status" value="1"/>
</dbReference>
<feature type="domain" description="Beta galactosidase small chain/" evidence="8">
    <location>
        <begin position="697"/>
        <end position="958"/>
    </location>
</feature>
<dbReference type="PRINTS" id="PR00132">
    <property type="entry name" value="GLHYDRLASE2"/>
</dbReference>
<dbReference type="InterPro" id="IPR006101">
    <property type="entry name" value="Glyco_hydro_2"/>
</dbReference>
<protein>
    <recommendedName>
        <fullName evidence="4">Beta-galactosidase</fullName>
        <ecNumber evidence="3">3.2.1.23</ecNumber>
    </recommendedName>
    <alternativeName>
        <fullName evidence="7">Lactase</fullName>
    </alternativeName>
</protein>
<keyword evidence="5 9" id="KW-0378">Hydrolase</keyword>
<dbReference type="GO" id="GO:0016787">
    <property type="term" value="F:hydrolase activity"/>
    <property type="evidence" value="ECO:0007669"/>
    <property type="project" value="UniProtKB-KW"/>
</dbReference>
<dbReference type="EC" id="3.2.1.23" evidence="3"/>
<dbReference type="Gene3D" id="2.60.40.10">
    <property type="entry name" value="Immunoglobulins"/>
    <property type="match status" value="2"/>
</dbReference>
<keyword evidence="6" id="KW-0326">Glycosidase</keyword>
<reference evidence="9 10" key="1">
    <citation type="journal article" date="2019" name="Int. J. Syst. Evol. Microbiol.">
        <title>The Global Catalogue of Microorganisms (GCM) 10K type strain sequencing project: providing services to taxonomists for standard genome sequencing and annotation.</title>
        <authorList>
            <consortium name="The Broad Institute Genomics Platform"/>
            <consortium name="The Broad Institute Genome Sequencing Center for Infectious Disease"/>
            <person name="Wu L."/>
            <person name="Ma J."/>
        </authorList>
    </citation>
    <scope>NUCLEOTIDE SEQUENCE [LARGE SCALE GENOMIC DNA]</scope>
    <source>
        <strain evidence="9 10">JCM 14902</strain>
    </source>
</reference>
<dbReference type="InterPro" id="IPR017853">
    <property type="entry name" value="GH"/>
</dbReference>
<dbReference type="InterPro" id="IPR006103">
    <property type="entry name" value="Glyco_hydro_2_cat"/>
</dbReference>
<dbReference type="SUPFAM" id="SSF49303">
    <property type="entry name" value="beta-Galactosidase/glucuronidase domain"/>
    <property type="match status" value="2"/>
</dbReference>
<dbReference type="Gene3D" id="3.20.20.80">
    <property type="entry name" value="Glycosidases"/>
    <property type="match status" value="1"/>
</dbReference>
<dbReference type="SUPFAM" id="SSF74650">
    <property type="entry name" value="Galactose mutarotase-like"/>
    <property type="match status" value="1"/>
</dbReference>
<dbReference type="SMART" id="SM01038">
    <property type="entry name" value="Bgal_small_N"/>
    <property type="match status" value="1"/>
</dbReference>
<evidence type="ECO:0000259" key="8">
    <source>
        <dbReference type="SMART" id="SM01038"/>
    </source>
</evidence>
<dbReference type="Pfam" id="PF02837">
    <property type="entry name" value="Glyco_hydro_2_N"/>
    <property type="match status" value="1"/>
</dbReference>
<evidence type="ECO:0000256" key="7">
    <source>
        <dbReference type="ARBA" id="ARBA00032230"/>
    </source>
</evidence>
<name>A0ABN2T2B0_9MICO</name>
<comment type="catalytic activity">
    <reaction evidence="1">
        <text>Hydrolysis of terminal non-reducing beta-D-galactose residues in beta-D-galactosides.</text>
        <dbReference type="EC" id="3.2.1.23"/>
    </reaction>
</comment>
<dbReference type="PROSITE" id="PS00608">
    <property type="entry name" value="GLYCOSYL_HYDROL_F2_2"/>
    <property type="match status" value="1"/>
</dbReference>
<evidence type="ECO:0000256" key="6">
    <source>
        <dbReference type="ARBA" id="ARBA00023295"/>
    </source>
</evidence>
<dbReference type="Gene3D" id="2.70.98.10">
    <property type="match status" value="1"/>
</dbReference>
<sequence length="963" mass="107357">MPSTGNTERAYERFETARGVLPPRAWARSDAPRIDLNGRWRFRLSPDPSAPIDFLDGLPAAWSDIDIPSHWQLRGHGAPIYTNQAYPFPLDPPRVPDDNPTGDYVRTFDVPELWREGRVFLRFEGVDSFATVWVNGIELGSTSGSRLANEFDITESVRPGERNVVAVRVLQWSSNSYLEDQDMWWLSGIFRDVSVELRRAGSIGDHRIQADFDAQTGTGFLRVDTDVPATVVVEELGIDAPVGQLIAIDQVEPWSAEQPRLYRGRIVGSGEIIEIVVGFRRVEVDDGLIKVNGRRVQFRGVNRHDFHPEQGRAVDAETMLSDVLLMKRHNINAVRTSHYPPHPHFLELCDKYGLWVIDECDFETHGFGAEGDDPGAGNPVDDVRWQSALVSRMRRMVARDRNHPSIVMWSLGNECGPGVNVEAMSSAARELDSTRLIHYERDFTSAQVDVYSRMYLTYEEVEQIGRGDEPPLDDPALTAHRNAQPFILAEYAHAMGNGPGGLSEYQELFDRYPRLQGGFVWEWIDHGLRTTDTSGRTFWAYGGDFGEELHDGNFVADGLLFPDRTPSPGLLELKKVLEPVRLDLVTGGIRVTNAQDIVGTSLFSAEWVLEEEGIARARGSFPLPDISARGESVVPLPDFPATDAETWFTVRIVLAASTSWASAGHELSASQWQIRPPQSVAAVRHAPVAAPLVAAPLVGPGEFDARGRLQRFAGIDLVSPCLDVWRAPIDNDFGYYGEPLEPFWRAEGLHRMQQRVDSIRWTDADLQVITRTGAAGSRLALLSTWRWSTDGADLRLSLTVEQVGDWTVPLPRLGIRMGLPAFVHTVEWFGRGPGEAYSDSARAQLVGRYASEVDDLQTPYLMPQENGNRLDARWVVFGIGGNRGLRVSSLEPFSFTTRRWTSEDLDAAKHPNDLVAGDRVWLNLDVAQYGLGSASCGPGVHPRYLRELFPARLDLRFAVGDAQ</sequence>
<dbReference type="InterPro" id="IPR050347">
    <property type="entry name" value="Bact_Beta-galactosidase"/>
</dbReference>
<evidence type="ECO:0000256" key="4">
    <source>
        <dbReference type="ARBA" id="ARBA00013303"/>
    </source>
</evidence>
<evidence type="ECO:0000313" key="9">
    <source>
        <dbReference type="EMBL" id="GAA1997062.1"/>
    </source>
</evidence>
<dbReference type="InterPro" id="IPR008979">
    <property type="entry name" value="Galactose-bd-like_sf"/>
</dbReference>
<dbReference type="InterPro" id="IPR014718">
    <property type="entry name" value="GH-type_carb-bd"/>
</dbReference>
<dbReference type="InterPro" id="IPR036156">
    <property type="entry name" value="Beta-gal/glucu_dom_sf"/>
</dbReference>
<dbReference type="SUPFAM" id="SSF51445">
    <property type="entry name" value="(Trans)glycosidases"/>
    <property type="match status" value="1"/>
</dbReference>
<dbReference type="InterPro" id="IPR004199">
    <property type="entry name" value="B-gal_small/dom_5"/>
</dbReference>
<accession>A0ABN2T2B0</accession>
<dbReference type="InterPro" id="IPR032312">
    <property type="entry name" value="LacZ_4"/>
</dbReference>
<dbReference type="InterPro" id="IPR006104">
    <property type="entry name" value="Glyco_hydro_2_N"/>
</dbReference>
<gene>
    <name evidence="9" type="ORF">GCM10009777_37630</name>
</gene>
<dbReference type="RefSeq" id="WP_344065992.1">
    <property type="nucleotide sequence ID" value="NZ_BAAAOH010000001.1"/>
</dbReference>
<comment type="similarity">
    <text evidence="2">Belongs to the glycosyl hydrolase 2 family.</text>
</comment>
<evidence type="ECO:0000256" key="1">
    <source>
        <dbReference type="ARBA" id="ARBA00001412"/>
    </source>
</evidence>
<dbReference type="EMBL" id="BAAAOH010000001">
    <property type="protein sequence ID" value="GAA1997062.1"/>
    <property type="molecule type" value="Genomic_DNA"/>
</dbReference>
<evidence type="ECO:0000256" key="5">
    <source>
        <dbReference type="ARBA" id="ARBA00022801"/>
    </source>
</evidence>
<dbReference type="SUPFAM" id="SSF49785">
    <property type="entry name" value="Galactose-binding domain-like"/>
    <property type="match status" value="1"/>
</dbReference>
<keyword evidence="10" id="KW-1185">Reference proteome</keyword>
<dbReference type="PROSITE" id="PS00719">
    <property type="entry name" value="GLYCOSYL_HYDROL_F2_1"/>
    <property type="match status" value="1"/>
</dbReference>
<comment type="caution">
    <text evidence="9">The sequence shown here is derived from an EMBL/GenBank/DDBJ whole genome shotgun (WGS) entry which is preliminary data.</text>
</comment>
<dbReference type="InterPro" id="IPR013783">
    <property type="entry name" value="Ig-like_fold"/>
</dbReference>
<evidence type="ECO:0000313" key="10">
    <source>
        <dbReference type="Proteomes" id="UP001500326"/>
    </source>
</evidence>
<dbReference type="PANTHER" id="PTHR46323:SF2">
    <property type="entry name" value="BETA-GALACTOSIDASE"/>
    <property type="match status" value="1"/>
</dbReference>